<sequence length="137" mass="13284">MKIKHSLISVTVATAAFWGVNASADGVGGVAGSAAFHLSGTGPSIGVSAATVAGAVGKDSAYAGSTAPCNCDATTSTGSLESFALGTGGAITFTGTNAYITSVTQDTDRGTAQANTITAGQVVDFNASDGTFDINNP</sequence>
<gene>
    <name evidence="2" type="ORF">PN36_21485</name>
</gene>
<organism evidence="2 3">
    <name type="scientific">Candidatus Thiomargarita nelsonii</name>
    <dbReference type="NCBI Taxonomy" id="1003181"/>
    <lineage>
        <taxon>Bacteria</taxon>
        <taxon>Pseudomonadati</taxon>
        <taxon>Pseudomonadota</taxon>
        <taxon>Gammaproteobacteria</taxon>
        <taxon>Thiotrichales</taxon>
        <taxon>Thiotrichaceae</taxon>
        <taxon>Thiomargarita</taxon>
    </lineage>
</organism>
<reference evidence="2 3" key="1">
    <citation type="journal article" date="2016" name="Front. Microbiol.">
        <title>Single-Cell (Meta-)Genomics of a Dimorphic Candidatus Thiomargarita nelsonii Reveals Genomic Plasticity.</title>
        <authorList>
            <person name="Flood B.E."/>
            <person name="Fliss P."/>
            <person name="Jones D.S."/>
            <person name="Dick G.J."/>
            <person name="Jain S."/>
            <person name="Kaster A.K."/>
            <person name="Winkel M."/>
            <person name="Mussmann M."/>
            <person name="Bailey J."/>
        </authorList>
    </citation>
    <scope>NUCLEOTIDE SEQUENCE [LARGE SCALE GENOMIC DNA]</scope>
    <source>
        <strain evidence="2">Hydrate Ridge</strain>
    </source>
</reference>
<protein>
    <recommendedName>
        <fullName evidence="4">Secreted protein</fullName>
    </recommendedName>
</protein>
<evidence type="ECO:0008006" key="4">
    <source>
        <dbReference type="Google" id="ProtNLM"/>
    </source>
</evidence>
<dbReference type="Proteomes" id="UP000030428">
    <property type="component" value="Unassembled WGS sequence"/>
</dbReference>
<name>A0A0A6PM35_9GAMM</name>
<comment type="caution">
    <text evidence="2">The sequence shown here is derived from an EMBL/GenBank/DDBJ whole genome shotgun (WGS) entry which is preliminary data.</text>
</comment>
<keyword evidence="3" id="KW-1185">Reference proteome</keyword>
<keyword evidence="1" id="KW-0732">Signal</keyword>
<feature type="signal peptide" evidence="1">
    <location>
        <begin position="1"/>
        <end position="24"/>
    </location>
</feature>
<feature type="chain" id="PRO_5007387913" description="Secreted protein" evidence="1">
    <location>
        <begin position="25"/>
        <end position="137"/>
    </location>
</feature>
<evidence type="ECO:0000256" key="1">
    <source>
        <dbReference type="SAM" id="SignalP"/>
    </source>
</evidence>
<evidence type="ECO:0000313" key="2">
    <source>
        <dbReference type="EMBL" id="KHD11710.1"/>
    </source>
</evidence>
<dbReference type="EMBL" id="JSZA02000097">
    <property type="protein sequence ID" value="KHD11710.1"/>
    <property type="molecule type" value="Genomic_DNA"/>
</dbReference>
<evidence type="ECO:0000313" key="3">
    <source>
        <dbReference type="Proteomes" id="UP000030428"/>
    </source>
</evidence>
<dbReference type="AlphaFoldDB" id="A0A0A6PM35"/>
<proteinExistence type="predicted"/>
<accession>A0A0A6PM35</accession>